<feature type="transmembrane region" description="Helical" evidence="1">
    <location>
        <begin position="183"/>
        <end position="204"/>
    </location>
</feature>
<protein>
    <submittedName>
        <fullName evidence="2">Uncharacterized protein</fullName>
    </submittedName>
</protein>
<feature type="transmembrane region" description="Helical" evidence="1">
    <location>
        <begin position="151"/>
        <end position="177"/>
    </location>
</feature>
<gene>
    <name evidence="2" type="ORF">PV05_02029</name>
</gene>
<dbReference type="AlphaFoldDB" id="A0A0D2DI55"/>
<keyword evidence="1" id="KW-0812">Transmembrane</keyword>
<dbReference type="OrthoDB" id="2386090at2759"/>
<keyword evidence="1" id="KW-0472">Membrane</keyword>
<organism evidence="2 3">
    <name type="scientific">Exophiala xenobiotica</name>
    <dbReference type="NCBI Taxonomy" id="348802"/>
    <lineage>
        <taxon>Eukaryota</taxon>
        <taxon>Fungi</taxon>
        <taxon>Dikarya</taxon>
        <taxon>Ascomycota</taxon>
        <taxon>Pezizomycotina</taxon>
        <taxon>Eurotiomycetes</taxon>
        <taxon>Chaetothyriomycetidae</taxon>
        <taxon>Chaetothyriales</taxon>
        <taxon>Herpotrichiellaceae</taxon>
        <taxon>Exophiala</taxon>
    </lineage>
</organism>
<reference evidence="2 3" key="1">
    <citation type="submission" date="2015-01" db="EMBL/GenBank/DDBJ databases">
        <title>The Genome Sequence of Exophiala xenobiotica CBS118157.</title>
        <authorList>
            <consortium name="The Broad Institute Genomics Platform"/>
            <person name="Cuomo C."/>
            <person name="de Hoog S."/>
            <person name="Gorbushina A."/>
            <person name="Stielow B."/>
            <person name="Teixiera M."/>
            <person name="Abouelleil A."/>
            <person name="Chapman S.B."/>
            <person name="Priest M."/>
            <person name="Young S.K."/>
            <person name="Wortman J."/>
            <person name="Nusbaum C."/>
            <person name="Birren B."/>
        </authorList>
    </citation>
    <scope>NUCLEOTIDE SEQUENCE [LARGE SCALE GENOMIC DNA]</scope>
    <source>
        <strain evidence="2 3">CBS 118157</strain>
    </source>
</reference>
<name>A0A0D2DI55_9EURO</name>
<accession>A0A0D2DI55</accession>
<keyword evidence="1" id="KW-1133">Transmembrane helix</keyword>
<dbReference type="RefSeq" id="XP_013322556.1">
    <property type="nucleotide sequence ID" value="XM_013467102.1"/>
</dbReference>
<dbReference type="GeneID" id="25323937"/>
<keyword evidence="3" id="KW-1185">Reference proteome</keyword>
<dbReference type="EMBL" id="KN847317">
    <property type="protein sequence ID" value="KIW61972.1"/>
    <property type="molecule type" value="Genomic_DNA"/>
</dbReference>
<evidence type="ECO:0000313" key="3">
    <source>
        <dbReference type="Proteomes" id="UP000054342"/>
    </source>
</evidence>
<evidence type="ECO:0000256" key="1">
    <source>
        <dbReference type="SAM" id="Phobius"/>
    </source>
</evidence>
<sequence>MRSLPPGLVAKVRSAFQACSRQHAASKRTQFSTFRPLFKKSAPSKKKDQLPIQVVHSQLQAQKEAAAKAAAKESTSKGLVPSCDEAKSLDTGRRVEVPLKVIPKAEITPNLTLSPKERLQIEQLTRRLPPRAEPQVYKQKLRIYSAGNGRIYFITFLRFTAILGLLFVTVIVAPAHWMNGSSFLVVASLWLAGFVPFAFVNWTLRPMVTEIFLRLPQSAQHSPKAAMAYAQSLPADAMLDLRFMRMTTLADSLSLKLANTRPVKSYLRPISFEWFGPLVERGGLLRPNPTQFYVRPQSAGGKAARDVTPGIWSKVYERLTGVESSTVAKWRR</sequence>
<proteinExistence type="predicted"/>
<evidence type="ECO:0000313" key="2">
    <source>
        <dbReference type="EMBL" id="KIW61972.1"/>
    </source>
</evidence>
<dbReference type="Proteomes" id="UP000054342">
    <property type="component" value="Unassembled WGS sequence"/>
</dbReference>
<dbReference type="HOGENOM" id="CLU_071627_0_0_1"/>